<proteinExistence type="predicted"/>
<name>A0A1F5MJU1_9BACT</name>
<dbReference type="EMBL" id="MFDO01000015">
    <property type="protein sequence ID" value="OGE65618.1"/>
    <property type="molecule type" value="Genomic_DNA"/>
</dbReference>
<organism evidence="1 2">
    <name type="scientific">Candidatus Daviesbacteria bacterium RIFCSPLOWO2_01_FULL_40_24</name>
    <dbReference type="NCBI Taxonomy" id="1797787"/>
    <lineage>
        <taxon>Bacteria</taxon>
        <taxon>Candidatus Daviesiibacteriota</taxon>
    </lineage>
</organism>
<dbReference type="Proteomes" id="UP000178017">
    <property type="component" value="Unassembled WGS sequence"/>
</dbReference>
<evidence type="ECO:0000313" key="1">
    <source>
        <dbReference type="EMBL" id="OGE65618.1"/>
    </source>
</evidence>
<dbReference type="AlphaFoldDB" id="A0A1F5MJU1"/>
<protein>
    <submittedName>
        <fullName evidence="1">Uncharacterized protein</fullName>
    </submittedName>
</protein>
<gene>
    <name evidence="1" type="ORF">A3B49_02935</name>
</gene>
<reference evidence="1 2" key="1">
    <citation type="journal article" date="2016" name="Nat. Commun.">
        <title>Thousands of microbial genomes shed light on interconnected biogeochemical processes in an aquifer system.</title>
        <authorList>
            <person name="Anantharaman K."/>
            <person name="Brown C.T."/>
            <person name="Hug L.A."/>
            <person name="Sharon I."/>
            <person name="Castelle C.J."/>
            <person name="Probst A.J."/>
            <person name="Thomas B.C."/>
            <person name="Singh A."/>
            <person name="Wilkins M.J."/>
            <person name="Karaoz U."/>
            <person name="Brodie E.L."/>
            <person name="Williams K.H."/>
            <person name="Hubbard S.S."/>
            <person name="Banfield J.F."/>
        </authorList>
    </citation>
    <scope>NUCLEOTIDE SEQUENCE [LARGE SCALE GENOMIC DNA]</scope>
</reference>
<comment type="caution">
    <text evidence="1">The sequence shown here is derived from an EMBL/GenBank/DDBJ whole genome shotgun (WGS) entry which is preliminary data.</text>
</comment>
<evidence type="ECO:0000313" key="2">
    <source>
        <dbReference type="Proteomes" id="UP000178017"/>
    </source>
</evidence>
<sequence>MRMNMRRFTRLTNAFSKKIQNLEHAVALHFMYYNFCRPHKTLNLKKSLGITPAMASGVTKKRWTIGDIIYLINSN</sequence>
<accession>A0A1F5MJU1</accession>